<dbReference type="Proteomes" id="UP000055024">
    <property type="component" value="Unassembled WGS sequence"/>
</dbReference>
<feature type="region of interest" description="Disordered" evidence="1">
    <location>
        <begin position="79"/>
        <end position="108"/>
    </location>
</feature>
<dbReference type="AlphaFoldDB" id="A0A0V1GLJ8"/>
<dbReference type="EMBL" id="JYDP01001053">
    <property type="protein sequence ID" value="KRY99008.1"/>
    <property type="molecule type" value="Genomic_DNA"/>
</dbReference>
<organism evidence="2 3">
    <name type="scientific">Trichinella zimbabwensis</name>
    <dbReference type="NCBI Taxonomy" id="268475"/>
    <lineage>
        <taxon>Eukaryota</taxon>
        <taxon>Metazoa</taxon>
        <taxon>Ecdysozoa</taxon>
        <taxon>Nematoda</taxon>
        <taxon>Enoplea</taxon>
        <taxon>Dorylaimia</taxon>
        <taxon>Trichinellida</taxon>
        <taxon>Trichinellidae</taxon>
        <taxon>Trichinella</taxon>
    </lineage>
</organism>
<gene>
    <name evidence="2" type="ORF">T11_16004</name>
</gene>
<reference evidence="2 3" key="1">
    <citation type="submission" date="2015-01" db="EMBL/GenBank/DDBJ databases">
        <title>Evolution of Trichinella species and genotypes.</title>
        <authorList>
            <person name="Korhonen P.K."/>
            <person name="Edoardo P."/>
            <person name="Giuseppe L.R."/>
            <person name="Gasser R.B."/>
        </authorList>
    </citation>
    <scope>NUCLEOTIDE SEQUENCE [LARGE SCALE GENOMIC DNA]</scope>
    <source>
        <strain evidence="2">ISS1029</strain>
    </source>
</reference>
<sequence length="203" mass="22938">MNHVPVALGYRNTFGPDDRWRSTVGRERHVASGWCMRFWSRSIYSCDLLWWLLIAQCNKHLKRLSGVCFVTQSSQMSSSKRVGDREVNSDGVGPDENNKAEAEPPTVTANPQRNLGKTFCRGGVNLDILVFSAGFNIRLLAAIKTWSLDATFKIVPQWYQQLFTIHAIVPGKLMPEVYCSCTGKHIDTYPNIVNLVDDNLLVY</sequence>
<evidence type="ECO:0000313" key="2">
    <source>
        <dbReference type="EMBL" id="KRY99008.1"/>
    </source>
</evidence>
<proteinExistence type="predicted"/>
<dbReference type="OrthoDB" id="6149701at2759"/>
<name>A0A0V1GLJ8_9BILA</name>
<protein>
    <submittedName>
        <fullName evidence="2">Uncharacterized protein</fullName>
    </submittedName>
</protein>
<comment type="caution">
    <text evidence="2">The sequence shown here is derived from an EMBL/GenBank/DDBJ whole genome shotgun (WGS) entry which is preliminary data.</text>
</comment>
<evidence type="ECO:0000313" key="3">
    <source>
        <dbReference type="Proteomes" id="UP000055024"/>
    </source>
</evidence>
<evidence type="ECO:0000256" key="1">
    <source>
        <dbReference type="SAM" id="MobiDB-lite"/>
    </source>
</evidence>
<accession>A0A0V1GLJ8</accession>
<keyword evidence="3" id="KW-1185">Reference proteome</keyword>